<evidence type="ECO:0000256" key="5">
    <source>
        <dbReference type="SAM" id="MobiDB-lite"/>
    </source>
</evidence>
<comment type="caution">
    <text evidence="7">The sequence shown here is derived from an EMBL/GenBank/DDBJ whole genome shotgun (WGS) entry which is preliminary data.</text>
</comment>
<proteinExistence type="predicted"/>
<organism evidence="7 8">
    <name type="scientific">Talaromyces atroroseus</name>
    <dbReference type="NCBI Taxonomy" id="1441469"/>
    <lineage>
        <taxon>Eukaryota</taxon>
        <taxon>Fungi</taxon>
        <taxon>Dikarya</taxon>
        <taxon>Ascomycota</taxon>
        <taxon>Pezizomycotina</taxon>
        <taxon>Eurotiomycetes</taxon>
        <taxon>Eurotiomycetidae</taxon>
        <taxon>Eurotiales</taxon>
        <taxon>Trichocomaceae</taxon>
        <taxon>Talaromyces</taxon>
        <taxon>Talaromyces sect. Trachyspermi</taxon>
    </lineage>
</organism>
<dbReference type="Gene3D" id="1.20.58.340">
    <property type="entry name" value="Magnesium transport protein CorA, transmembrane region"/>
    <property type="match status" value="1"/>
</dbReference>
<dbReference type="OrthoDB" id="1046782at2759"/>
<feature type="region of interest" description="Disordered" evidence="5">
    <location>
        <begin position="1"/>
        <end position="35"/>
    </location>
</feature>
<evidence type="ECO:0000313" key="8">
    <source>
        <dbReference type="Proteomes" id="UP000214365"/>
    </source>
</evidence>
<dbReference type="GO" id="GO:0016020">
    <property type="term" value="C:membrane"/>
    <property type="evidence" value="ECO:0007669"/>
    <property type="project" value="UniProtKB-SubCell"/>
</dbReference>
<feature type="compositionally biased region" description="Basic and acidic residues" evidence="5">
    <location>
        <begin position="16"/>
        <end position="28"/>
    </location>
</feature>
<dbReference type="AlphaFoldDB" id="A0A1Q5Q9P6"/>
<dbReference type="GeneID" id="31001409"/>
<evidence type="ECO:0000256" key="1">
    <source>
        <dbReference type="ARBA" id="ARBA00004141"/>
    </source>
</evidence>
<reference evidence="7 8" key="1">
    <citation type="submission" date="2015-06" db="EMBL/GenBank/DDBJ databases">
        <title>Talaromyces atroroseus IBT 11181 draft genome.</title>
        <authorList>
            <person name="Rasmussen K.B."/>
            <person name="Rasmussen S."/>
            <person name="Petersen B."/>
            <person name="Sicheritz-Ponten T."/>
            <person name="Mortensen U.H."/>
            <person name="Thrane U."/>
        </authorList>
    </citation>
    <scope>NUCLEOTIDE SEQUENCE [LARGE SCALE GENOMIC DNA]</scope>
    <source>
        <strain evidence="7 8">IBT 11181</strain>
    </source>
</reference>
<feature type="transmembrane region" description="Helical" evidence="6">
    <location>
        <begin position="413"/>
        <end position="433"/>
    </location>
</feature>
<dbReference type="RefSeq" id="XP_020122774.1">
    <property type="nucleotide sequence ID" value="XM_020261342.1"/>
</dbReference>
<comment type="subcellular location">
    <subcellularLocation>
        <location evidence="1">Membrane</location>
        <topology evidence="1">Multi-pass membrane protein</topology>
    </subcellularLocation>
</comment>
<dbReference type="Proteomes" id="UP000214365">
    <property type="component" value="Unassembled WGS sequence"/>
</dbReference>
<evidence type="ECO:0000256" key="6">
    <source>
        <dbReference type="SAM" id="Phobius"/>
    </source>
</evidence>
<feature type="transmembrane region" description="Helical" evidence="6">
    <location>
        <begin position="453"/>
        <end position="474"/>
    </location>
</feature>
<dbReference type="InterPro" id="IPR045863">
    <property type="entry name" value="CorA_TM1_TM2"/>
</dbReference>
<evidence type="ECO:0000256" key="3">
    <source>
        <dbReference type="ARBA" id="ARBA00022989"/>
    </source>
</evidence>
<keyword evidence="2 6" id="KW-0812">Transmembrane</keyword>
<keyword evidence="4 6" id="KW-0472">Membrane</keyword>
<evidence type="ECO:0000313" key="7">
    <source>
        <dbReference type="EMBL" id="OKL62653.1"/>
    </source>
</evidence>
<name>A0A1Q5Q9P6_TALAT</name>
<evidence type="ECO:0000256" key="2">
    <source>
        <dbReference type="ARBA" id="ARBA00022692"/>
    </source>
</evidence>
<dbReference type="SUPFAM" id="SSF144083">
    <property type="entry name" value="Magnesium transport protein CorA, transmembrane region"/>
    <property type="match status" value="1"/>
</dbReference>
<evidence type="ECO:0000256" key="4">
    <source>
        <dbReference type="ARBA" id="ARBA00023136"/>
    </source>
</evidence>
<keyword evidence="8" id="KW-1185">Reference proteome</keyword>
<protein>
    <submittedName>
        <fullName evidence="7">Uncharacterized protein</fullName>
    </submittedName>
</protein>
<gene>
    <name evidence="7" type="ORF">UA08_01654</name>
</gene>
<accession>A0A1Q5Q9P6</accession>
<keyword evidence="3 6" id="KW-1133">Transmembrane helix</keyword>
<dbReference type="EMBL" id="LFMY01000002">
    <property type="protein sequence ID" value="OKL62653.1"/>
    <property type="molecule type" value="Genomic_DNA"/>
</dbReference>
<sequence>MSVNSVSDDDGLLESPVERKARGNRKQEPQQNTSHITTYNAVEYALYLCQGHRGTPDLKIECTDDNNELMVLDESATRNFEDHVQNLCSKTPAEGGVHIRLVLMNRDGGTFLGDKSQTLELLQNYWRIDMGDFALLTSQPVASYHSRIADIHGDKCLDISYNIREDILYNQDNISSLESSLTVNVIKSTDMRVKREYEPVYFRHNISTGQTTYILPNASREHRYLLHNIGQKLSERVVQMHPFTLHAVILFQSLAARGAVIDDMLRRLLWIETQIYQGSIFQGTESEKFIQYIQLSHKLSRNLITLEHRNQRDACLIEKLLNDQKRVWRLTRQSNHYIDTRAHEHVRDSLLSLKDSAHDQHRQIINSERKTQLFITLLYHLITGHDSGINLRIASETAKLAHEAKKDSTSMKIIAGVTMFYLPATFVCSLFGTNFVALNTDTSEPTFIVSKLWWVYIAFAVPLTLATIMGFLVWRRWRREPIVMNQIDKV</sequence>